<sequence>MKQRGLRCDAMRCDAMRSRSRLRFVSFRFVLEDCRPARPHVTVHARPSVFQMSLPRAFPERATWRPQAPLRPARACLPLHWYAGSLLYIYQRHPAIKDKQEL</sequence>
<dbReference type="Proteomes" id="UP000247233">
    <property type="component" value="Unassembled WGS sequence"/>
</dbReference>
<accession>A0A317X0V5</accession>
<dbReference type="AlphaFoldDB" id="A0A317X0V5"/>
<evidence type="ECO:0000313" key="1">
    <source>
        <dbReference type="EMBL" id="PWY91167.1"/>
    </source>
</evidence>
<dbReference type="GeneID" id="37064570"/>
<comment type="caution">
    <text evidence="1">The sequence shown here is derived from an EMBL/GenBank/DDBJ whole genome shotgun (WGS) entry which is preliminary data.</text>
</comment>
<dbReference type="EMBL" id="MSFL01000002">
    <property type="protein sequence ID" value="PWY91167.1"/>
    <property type="molecule type" value="Genomic_DNA"/>
</dbReference>
<protein>
    <submittedName>
        <fullName evidence="1">Uncharacterized protein</fullName>
    </submittedName>
</protein>
<proteinExistence type="predicted"/>
<dbReference type="VEuPathDB" id="FungiDB:BO70DRAFT_358599"/>
<reference evidence="1 2" key="1">
    <citation type="submission" date="2016-12" db="EMBL/GenBank/DDBJ databases">
        <title>The genomes of Aspergillus section Nigri reveals drivers in fungal speciation.</title>
        <authorList>
            <consortium name="DOE Joint Genome Institute"/>
            <person name="Vesth T.C."/>
            <person name="Nybo J."/>
            <person name="Theobald S."/>
            <person name="Brandl J."/>
            <person name="Frisvad J.C."/>
            <person name="Nielsen K.F."/>
            <person name="Lyhne E.K."/>
            <person name="Kogle M.E."/>
            <person name="Kuo A."/>
            <person name="Riley R."/>
            <person name="Clum A."/>
            <person name="Nolan M."/>
            <person name="Lipzen A."/>
            <person name="Salamov A."/>
            <person name="Henrissat B."/>
            <person name="Wiebenga A."/>
            <person name="De Vries R.P."/>
            <person name="Grigoriev I.V."/>
            <person name="Mortensen U.H."/>
            <person name="Andersen M.R."/>
            <person name="Baker S.E."/>
        </authorList>
    </citation>
    <scope>NUCLEOTIDE SEQUENCE [LARGE SCALE GENOMIC DNA]</scope>
    <source>
        <strain evidence="1 2">CBS 117.55</strain>
    </source>
</reference>
<gene>
    <name evidence="1" type="ORF">BO70DRAFT_358599</name>
</gene>
<evidence type="ECO:0000313" key="2">
    <source>
        <dbReference type="Proteomes" id="UP000247233"/>
    </source>
</evidence>
<name>A0A317X0V5_9EURO</name>
<keyword evidence="2" id="KW-1185">Reference proteome</keyword>
<organism evidence="1 2">
    <name type="scientific">Aspergillus heteromorphus CBS 117.55</name>
    <dbReference type="NCBI Taxonomy" id="1448321"/>
    <lineage>
        <taxon>Eukaryota</taxon>
        <taxon>Fungi</taxon>
        <taxon>Dikarya</taxon>
        <taxon>Ascomycota</taxon>
        <taxon>Pezizomycotina</taxon>
        <taxon>Eurotiomycetes</taxon>
        <taxon>Eurotiomycetidae</taxon>
        <taxon>Eurotiales</taxon>
        <taxon>Aspergillaceae</taxon>
        <taxon>Aspergillus</taxon>
        <taxon>Aspergillus subgen. Circumdati</taxon>
    </lineage>
</organism>
<dbReference type="RefSeq" id="XP_025403610.1">
    <property type="nucleotide sequence ID" value="XM_025542333.1"/>
</dbReference>